<dbReference type="Gene3D" id="1.10.3300.10">
    <property type="entry name" value="Jann2411-like domain"/>
    <property type="match status" value="1"/>
</dbReference>
<dbReference type="Pfam" id="PF11706">
    <property type="entry name" value="zf-CGNR"/>
    <property type="match status" value="1"/>
</dbReference>
<evidence type="ECO:0000313" key="3">
    <source>
        <dbReference type="Proteomes" id="UP001500751"/>
    </source>
</evidence>
<dbReference type="InterPro" id="IPR021005">
    <property type="entry name" value="Znf_CGNR"/>
</dbReference>
<organism evidence="2 3">
    <name type="scientific">Catenulispora yoronensis</name>
    <dbReference type="NCBI Taxonomy" id="450799"/>
    <lineage>
        <taxon>Bacteria</taxon>
        <taxon>Bacillati</taxon>
        <taxon>Actinomycetota</taxon>
        <taxon>Actinomycetes</taxon>
        <taxon>Catenulisporales</taxon>
        <taxon>Catenulisporaceae</taxon>
        <taxon>Catenulispora</taxon>
    </lineage>
</organism>
<dbReference type="RefSeq" id="WP_344672044.1">
    <property type="nucleotide sequence ID" value="NZ_BAAAQN010000103.1"/>
</dbReference>
<comment type="caution">
    <text evidence="2">The sequence shown here is derived from an EMBL/GenBank/DDBJ whole genome shotgun (WGS) entry which is preliminary data.</text>
</comment>
<reference evidence="2 3" key="1">
    <citation type="journal article" date="2019" name="Int. J. Syst. Evol. Microbiol.">
        <title>The Global Catalogue of Microorganisms (GCM) 10K type strain sequencing project: providing services to taxonomists for standard genome sequencing and annotation.</title>
        <authorList>
            <consortium name="The Broad Institute Genomics Platform"/>
            <consortium name="The Broad Institute Genome Sequencing Center for Infectious Disease"/>
            <person name="Wu L."/>
            <person name="Ma J."/>
        </authorList>
    </citation>
    <scope>NUCLEOTIDE SEQUENCE [LARGE SCALE GENOMIC DNA]</scope>
    <source>
        <strain evidence="2 3">JCM 16014</strain>
    </source>
</reference>
<protein>
    <submittedName>
        <fullName evidence="2">CGNR zinc finger domain-containing protein</fullName>
    </submittedName>
</protein>
<name>A0ABN2VLT5_9ACTN</name>
<dbReference type="EMBL" id="BAAAQN010000103">
    <property type="protein sequence ID" value="GAA2065521.1"/>
    <property type="molecule type" value="Genomic_DNA"/>
</dbReference>
<feature type="domain" description="Zinc finger CGNR" evidence="1">
    <location>
        <begin position="146"/>
        <end position="186"/>
    </location>
</feature>
<dbReference type="SUPFAM" id="SSF160904">
    <property type="entry name" value="Jann2411-like"/>
    <property type="match status" value="1"/>
</dbReference>
<gene>
    <name evidence="2" type="ORF">GCM10009839_91480</name>
</gene>
<proteinExistence type="predicted"/>
<evidence type="ECO:0000313" key="2">
    <source>
        <dbReference type="EMBL" id="GAA2065521.1"/>
    </source>
</evidence>
<accession>A0ABN2VLT5</accession>
<dbReference type="Pfam" id="PF07336">
    <property type="entry name" value="ABATE"/>
    <property type="match status" value="1"/>
</dbReference>
<evidence type="ECO:0000259" key="1">
    <source>
        <dbReference type="Pfam" id="PF11706"/>
    </source>
</evidence>
<dbReference type="InterPro" id="IPR010852">
    <property type="entry name" value="ABATE"/>
</dbReference>
<dbReference type="InterPro" id="IPR023286">
    <property type="entry name" value="ABATE_dom_sf"/>
</dbReference>
<keyword evidence="3" id="KW-1185">Reference proteome</keyword>
<dbReference type="PANTHER" id="PTHR35525:SF3">
    <property type="entry name" value="BLL6575 PROTEIN"/>
    <property type="match status" value="1"/>
</dbReference>
<dbReference type="Proteomes" id="UP001500751">
    <property type="component" value="Unassembled WGS sequence"/>
</dbReference>
<dbReference type="PANTHER" id="PTHR35525">
    <property type="entry name" value="BLL6575 PROTEIN"/>
    <property type="match status" value="1"/>
</dbReference>
<sequence length="191" mass="20750">MEPIPFRLDTGATWLNLLATRGSAFGRHPEERIPTPERLADWLEAVDLVPTDGLKRAAITAEDLDLARHLRETLRPLALCAAAGEQPAPDAAHDLIAFLATADDPLTLTATPDGLTRTPPPTATAALARIARQAADHLTGPERHTLKSCPESDCRGVFTDPDNRRRWCPNPACATRGRVRAHRARKAADQP</sequence>